<evidence type="ECO:0008006" key="3">
    <source>
        <dbReference type="Google" id="ProtNLM"/>
    </source>
</evidence>
<feature type="transmembrane region" description="Helical" evidence="1">
    <location>
        <begin position="75"/>
        <end position="92"/>
    </location>
</feature>
<accession>A0AAT9GK96</accession>
<dbReference type="EMBL" id="AP029612">
    <property type="protein sequence ID" value="BFG71015.1"/>
    <property type="molecule type" value="Genomic_DNA"/>
</dbReference>
<name>A0AAT9GK96_9BACT</name>
<feature type="transmembrane region" description="Helical" evidence="1">
    <location>
        <begin position="45"/>
        <end position="69"/>
    </location>
</feature>
<evidence type="ECO:0000256" key="1">
    <source>
        <dbReference type="SAM" id="Phobius"/>
    </source>
</evidence>
<gene>
    <name evidence="2" type="ORF">KACHI17_18960</name>
</gene>
<keyword evidence="1" id="KW-0812">Transmembrane</keyword>
<dbReference type="AlphaFoldDB" id="A0AAT9GK96"/>
<protein>
    <recommendedName>
        <fullName evidence="3">MotA/TolQ/ExbB proton channel domain-containing protein</fullName>
    </recommendedName>
</protein>
<keyword evidence="1" id="KW-0472">Membrane</keyword>
<feature type="transmembrane region" description="Helical" evidence="1">
    <location>
        <begin position="125"/>
        <end position="147"/>
    </location>
</feature>
<feature type="transmembrane region" description="Helical" evidence="1">
    <location>
        <begin position="159"/>
        <end position="179"/>
    </location>
</feature>
<proteinExistence type="predicted"/>
<reference evidence="2" key="1">
    <citation type="submission" date="2024-02" db="EMBL/GenBank/DDBJ databases">
        <title>Sediminibacterium planktonica sp. nov. and Sediminibacterium longus sp. nov., isolated from surface lake and river water.</title>
        <authorList>
            <person name="Watanabe K."/>
            <person name="Takemine S."/>
            <person name="Ishii Y."/>
            <person name="Ogata Y."/>
            <person name="Shindo C."/>
            <person name="Suda W."/>
        </authorList>
    </citation>
    <scope>NUCLEOTIDE SEQUENCE</scope>
    <source>
        <strain evidence="2">KACHI17</strain>
    </source>
</reference>
<sequence>MIMSIEKTWRDIDEQPDEALLSLLKPKTLGKLQSKNPLHTIRKNLLRNGIIGIIIACFYIFCIIAFPFWQIQTCIGAVLIFTLWATIGAFRLRSAIDGNVESLPVLEEMERHYKNILQWINSQKWAGLIIYPVSAAGGFMLGGVIGAGKPVDEIMSKPVMIWALLICMAVLTPIGYWLAKWLSHKAFGKHLKTLKQNIDDLKEKS</sequence>
<organism evidence="2">
    <name type="scientific">Sediminibacterium sp. KACHI17</name>
    <dbReference type="NCBI Taxonomy" id="1751071"/>
    <lineage>
        <taxon>Bacteria</taxon>
        <taxon>Pseudomonadati</taxon>
        <taxon>Bacteroidota</taxon>
        <taxon>Chitinophagia</taxon>
        <taxon>Chitinophagales</taxon>
        <taxon>Chitinophagaceae</taxon>
        <taxon>Sediminibacterium</taxon>
    </lineage>
</organism>
<keyword evidence="1" id="KW-1133">Transmembrane helix</keyword>
<evidence type="ECO:0000313" key="2">
    <source>
        <dbReference type="EMBL" id="BFG71015.1"/>
    </source>
</evidence>